<reference evidence="1 2" key="1">
    <citation type="journal article" date="2019" name="Commun. Biol.">
        <title>The bagworm genome reveals a unique fibroin gene that provides high tensile strength.</title>
        <authorList>
            <person name="Kono N."/>
            <person name="Nakamura H."/>
            <person name="Ohtoshi R."/>
            <person name="Tomita M."/>
            <person name="Numata K."/>
            <person name="Arakawa K."/>
        </authorList>
    </citation>
    <scope>NUCLEOTIDE SEQUENCE [LARGE SCALE GENOMIC DNA]</scope>
</reference>
<evidence type="ECO:0000313" key="2">
    <source>
        <dbReference type="Proteomes" id="UP000299102"/>
    </source>
</evidence>
<organism evidence="1 2">
    <name type="scientific">Eumeta variegata</name>
    <name type="common">Bagworm moth</name>
    <name type="synonym">Eumeta japonica</name>
    <dbReference type="NCBI Taxonomy" id="151549"/>
    <lineage>
        <taxon>Eukaryota</taxon>
        <taxon>Metazoa</taxon>
        <taxon>Ecdysozoa</taxon>
        <taxon>Arthropoda</taxon>
        <taxon>Hexapoda</taxon>
        <taxon>Insecta</taxon>
        <taxon>Pterygota</taxon>
        <taxon>Neoptera</taxon>
        <taxon>Endopterygota</taxon>
        <taxon>Lepidoptera</taxon>
        <taxon>Glossata</taxon>
        <taxon>Ditrysia</taxon>
        <taxon>Tineoidea</taxon>
        <taxon>Psychidae</taxon>
        <taxon>Oiketicinae</taxon>
        <taxon>Eumeta</taxon>
    </lineage>
</organism>
<evidence type="ECO:0000313" key="1">
    <source>
        <dbReference type="EMBL" id="GBP04226.1"/>
    </source>
</evidence>
<keyword evidence="2" id="KW-1185">Reference proteome</keyword>
<protein>
    <submittedName>
        <fullName evidence="1">Uncharacterized protein</fullName>
    </submittedName>
</protein>
<proteinExistence type="predicted"/>
<gene>
    <name evidence="1" type="ORF">EVAR_14035_1</name>
</gene>
<dbReference type="AlphaFoldDB" id="A0A4C1SQM9"/>
<accession>A0A4C1SQM9</accession>
<comment type="caution">
    <text evidence="1">The sequence shown here is derived from an EMBL/GenBank/DDBJ whole genome shotgun (WGS) entry which is preliminary data.</text>
</comment>
<dbReference type="Proteomes" id="UP000299102">
    <property type="component" value="Unassembled WGS sequence"/>
</dbReference>
<dbReference type="EMBL" id="BGZK01003745">
    <property type="protein sequence ID" value="GBP04226.1"/>
    <property type="molecule type" value="Genomic_DNA"/>
</dbReference>
<name>A0A4C1SQM9_EUMVA</name>
<sequence length="225" mass="25107">MALSPCWLNGGSGAEREKGDSSPTGLSLTRDSILRRIRCKSAFEKDTSKMTLIASSVQMYREWSGWKYRCHKFCCVPISLTPTKIATQSFTLYRRHESNMRAARSTFSPACKNSSPDFRFEYLNTGRFPAPYNPTLLGGYTKSYATLGGVCTRRTPRDKKPFGTASLTALSYELLQPPPRYEMGITTIKKNGSSISCFEAFAFILSIRASVSRNYISFVLSSCPS</sequence>